<dbReference type="Pfam" id="PF00144">
    <property type="entry name" value="Beta-lactamase"/>
    <property type="match status" value="1"/>
</dbReference>
<dbReference type="eggNOG" id="COG1680">
    <property type="taxonomic scope" value="Bacteria"/>
</dbReference>
<dbReference type="SUPFAM" id="SSF56601">
    <property type="entry name" value="beta-lactamase/transpeptidase-like"/>
    <property type="match status" value="1"/>
</dbReference>
<reference evidence="2 3" key="1">
    <citation type="journal article" date="2008" name="BMC Genomics">
        <title>Complete genome of Phenylobacterium zucineum - a novel facultative intracellular bacterium isolated from human erythroleukemia cell line K562.</title>
        <authorList>
            <person name="Luo Y."/>
            <person name="Xu X."/>
            <person name="Ding Z."/>
            <person name="Liu Z."/>
            <person name="Zhang B."/>
            <person name="Yan Z."/>
            <person name="Sun J."/>
            <person name="Hu S."/>
            <person name="Hu X."/>
        </authorList>
    </citation>
    <scope>NUCLEOTIDE SEQUENCE [LARGE SCALE GENOMIC DNA]</scope>
    <source>
        <strain evidence="2 3">HLK1</strain>
    </source>
</reference>
<dbReference type="KEGG" id="pzu:PHZ_c3301"/>
<dbReference type="Proteomes" id="UP000001868">
    <property type="component" value="Chromosome"/>
</dbReference>
<dbReference type="AlphaFoldDB" id="B4RB65"/>
<protein>
    <submittedName>
        <fullName evidence="2">Beta-lactamase</fullName>
    </submittedName>
</protein>
<organism evidence="2 3">
    <name type="scientific">Phenylobacterium zucineum (strain HLK1)</name>
    <dbReference type="NCBI Taxonomy" id="450851"/>
    <lineage>
        <taxon>Bacteria</taxon>
        <taxon>Pseudomonadati</taxon>
        <taxon>Pseudomonadota</taxon>
        <taxon>Alphaproteobacteria</taxon>
        <taxon>Caulobacterales</taxon>
        <taxon>Caulobacteraceae</taxon>
        <taxon>Phenylobacterium</taxon>
    </lineage>
</organism>
<dbReference type="InterPro" id="IPR012338">
    <property type="entry name" value="Beta-lactam/transpept-like"/>
</dbReference>
<dbReference type="MEROPS" id="S12.950"/>
<keyword evidence="3" id="KW-1185">Reference proteome</keyword>
<dbReference type="PANTHER" id="PTHR43283">
    <property type="entry name" value="BETA-LACTAMASE-RELATED"/>
    <property type="match status" value="1"/>
</dbReference>
<feature type="domain" description="Beta-lactamase-related" evidence="1">
    <location>
        <begin position="47"/>
        <end position="415"/>
    </location>
</feature>
<accession>B4RB65</accession>
<dbReference type="PANTHER" id="PTHR43283:SF3">
    <property type="entry name" value="BETA-LACTAMASE FAMILY PROTEIN (AFU_ORTHOLOGUE AFUA_5G07500)"/>
    <property type="match status" value="1"/>
</dbReference>
<dbReference type="HOGENOM" id="CLU_020027_11_2_5"/>
<dbReference type="InterPro" id="IPR001466">
    <property type="entry name" value="Beta-lactam-related"/>
</dbReference>
<evidence type="ECO:0000313" key="2">
    <source>
        <dbReference type="EMBL" id="ACG79710.1"/>
    </source>
</evidence>
<evidence type="ECO:0000313" key="3">
    <source>
        <dbReference type="Proteomes" id="UP000001868"/>
    </source>
</evidence>
<sequence length="429" mass="46571">MDPPAGHRRACDGGEGKGKRLRMSKAKSLGFAPDRLARIDRFLQEKYVGPGRIPCAQFLLARRGETVHQSVLGRQDPERGVALAEDTVFRIYSMTKPVTSVALMTLVEEGAVALDDPVARHIPEWADLGVFSAGAGPYLTTPPARPMQVVDLLRHTSGLTYGFQNRTNVDAAYRKQNLDQIFDGYDLDGMIQALARLPLEFSPGEAWNYSVSTDVVGYLVQKLSGRPLAQALQERIFDPLKMADTGFSVREDQRGRFAACYEAVPGGGMKLQDDPAASPFLGAPKLYSGGGGLVSTAADYMRFSRMLLNGGELDGARILAPKTIRLMASNHLPGGADLTQMSRSLFSESTNAGVGFGLGFAVVFDPPRTLIPCSAGEFYWGGMASTAFWVDPVEEVTAVFMTQLVPSSTYPIRRELRTLVYSALMDSNA</sequence>
<dbReference type="InterPro" id="IPR050789">
    <property type="entry name" value="Diverse_Enzym_Activities"/>
</dbReference>
<evidence type="ECO:0000259" key="1">
    <source>
        <dbReference type="Pfam" id="PF00144"/>
    </source>
</evidence>
<proteinExistence type="predicted"/>
<dbReference type="STRING" id="450851.PHZ_c3301"/>
<name>B4RB65_PHEZH</name>
<gene>
    <name evidence="2" type="ordered locus">PHZ_c3301</name>
</gene>
<dbReference type="EMBL" id="CP000747">
    <property type="protein sequence ID" value="ACG79710.1"/>
    <property type="molecule type" value="Genomic_DNA"/>
</dbReference>
<dbReference type="Gene3D" id="3.40.710.10">
    <property type="entry name" value="DD-peptidase/beta-lactamase superfamily"/>
    <property type="match status" value="1"/>
</dbReference>